<feature type="chain" id="PRO_5037248820" description="SnoaL-like domain-containing protein" evidence="1">
    <location>
        <begin position="28"/>
        <end position="186"/>
    </location>
</feature>
<gene>
    <name evidence="2" type="ORF">GCM10011396_11510</name>
</gene>
<dbReference type="InterPro" id="IPR032710">
    <property type="entry name" value="NTF2-like_dom_sf"/>
</dbReference>
<name>A0A916XEK7_9BURK</name>
<protein>
    <recommendedName>
        <fullName evidence="4">SnoaL-like domain-containing protein</fullName>
    </recommendedName>
</protein>
<evidence type="ECO:0000313" key="3">
    <source>
        <dbReference type="Proteomes" id="UP000637423"/>
    </source>
</evidence>
<keyword evidence="3" id="KW-1185">Reference proteome</keyword>
<dbReference type="Proteomes" id="UP000637423">
    <property type="component" value="Unassembled WGS sequence"/>
</dbReference>
<organism evidence="2 3">
    <name type="scientific">Undibacterium terreum</name>
    <dbReference type="NCBI Taxonomy" id="1224302"/>
    <lineage>
        <taxon>Bacteria</taxon>
        <taxon>Pseudomonadati</taxon>
        <taxon>Pseudomonadota</taxon>
        <taxon>Betaproteobacteria</taxon>
        <taxon>Burkholderiales</taxon>
        <taxon>Oxalobacteraceae</taxon>
        <taxon>Undibacterium</taxon>
    </lineage>
</organism>
<evidence type="ECO:0008006" key="4">
    <source>
        <dbReference type="Google" id="ProtNLM"/>
    </source>
</evidence>
<accession>A0A916XEK7</accession>
<reference evidence="2" key="2">
    <citation type="submission" date="2020-09" db="EMBL/GenBank/DDBJ databases">
        <authorList>
            <person name="Sun Q."/>
            <person name="Zhou Y."/>
        </authorList>
    </citation>
    <scope>NUCLEOTIDE SEQUENCE</scope>
    <source>
        <strain evidence="2">CGMCC 1.10998</strain>
    </source>
</reference>
<reference evidence="2" key="1">
    <citation type="journal article" date="2014" name="Int. J. Syst. Evol. Microbiol.">
        <title>Complete genome sequence of Corynebacterium casei LMG S-19264T (=DSM 44701T), isolated from a smear-ripened cheese.</title>
        <authorList>
            <consortium name="US DOE Joint Genome Institute (JGI-PGF)"/>
            <person name="Walter F."/>
            <person name="Albersmeier A."/>
            <person name="Kalinowski J."/>
            <person name="Ruckert C."/>
        </authorList>
    </citation>
    <scope>NUCLEOTIDE SEQUENCE</scope>
    <source>
        <strain evidence="2">CGMCC 1.10998</strain>
    </source>
</reference>
<dbReference type="RefSeq" id="WP_188564976.1">
    <property type="nucleotide sequence ID" value="NZ_BMED01000001.1"/>
</dbReference>
<keyword evidence="1" id="KW-0732">Signal</keyword>
<evidence type="ECO:0000313" key="2">
    <source>
        <dbReference type="EMBL" id="GGC66187.1"/>
    </source>
</evidence>
<evidence type="ECO:0000256" key="1">
    <source>
        <dbReference type="SAM" id="SignalP"/>
    </source>
</evidence>
<dbReference type="SUPFAM" id="SSF54427">
    <property type="entry name" value="NTF2-like"/>
    <property type="match status" value="1"/>
</dbReference>
<comment type="caution">
    <text evidence="2">The sequence shown here is derived from an EMBL/GenBank/DDBJ whole genome shotgun (WGS) entry which is preliminary data.</text>
</comment>
<proteinExistence type="predicted"/>
<dbReference type="EMBL" id="BMED01000001">
    <property type="protein sequence ID" value="GGC66187.1"/>
    <property type="molecule type" value="Genomic_DNA"/>
</dbReference>
<dbReference type="AlphaFoldDB" id="A0A916XEK7"/>
<dbReference type="Gene3D" id="3.10.450.50">
    <property type="match status" value="1"/>
</dbReference>
<feature type="signal peptide" evidence="1">
    <location>
        <begin position="1"/>
        <end position="27"/>
    </location>
</feature>
<sequence length="186" mass="20210">MQKILASSLLSAGLLSTGLLYSGSALAQPTTQSSQSNHIGRHDSNPADIAAINQVTQDFRAALISKNIKQLSSLMLNSNILFSSPGSASFVKKINDSTDVNFDGIRSGGYPAFADFVANSADAIEEKFYNIKITQDGHVGWVMFDFEFLSNKKVENYGVETWQLLKAADGKWKIFSVVWSSHGAPK</sequence>